<dbReference type="AlphaFoldDB" id="A0A438FJ71"/>
<evidence type="ECO:0008006" key="4">
    <source>
        <dbReference type="Google" id="ProtNLM"/>
    </source>
</evidence>
<gene>
    <name evidence="2" type="ORF">CK203_089513</name>
</gene>
<name>A0A438FJ71_VITVI</name>
<feature type="region of interest" description="Disordered" evidence="1">
    <location>
        <begin position="86"/>
        <end position="115"/>
    </location>
</feature>
<accession>A0A438FJ71</accession>
<protein>
    <recommendedName>
        <fullName evidence="4">Retrotransposon gag domain-containing protein</fullName>
    </recommendedName>
</protein>
<comment type="caution">
    <text evidence="2">The sequence shown here is derived from an EMBL/GenBank/DDBJ whole genome shotgun (WGS) entry which is preliminary data.</text>
</comment>
<reference evidence="2 3" key="1">
    <citation type="journal article" date="2018" name="PLoS Genet.">
        <title>Population sequencing reveals clonal diversity and ancestral inbreeding in the grapevine cultivar Chardonnay.</title>
        <authorList>
            <person name="Roach M.J."/>
            <person name="Johnson D.L."/>
            <person name="Bohlmann J."/>
            <person name="van Vuuren H.J."/>
            <person name="Jones S.J."/>
            <person name="Pretorius I.S."/>
            <person name="Schmidt S.A."/>
            <person name="Borneman A.R."/>
        </authorList>
    </citation>
    <scope>NUCLEOTIDE SEQUENCE [LARGE SCALE GENOMIC DNA]</scope>
    <source>
        <strain evidence="3">cv. Chardonnay</strain>
        <tissue evidence="2">Leaf</tissue>
    </source>
</reference>
<sequence>MQENETLREFVKCFGQAILQVESYSMDAVLQIFKRSICPRTLFFESLAKKPPTSMDDLFRHASKYFMLEDDVCAATQQVLVAGQATKSKTTRSFKAPNHPRSSNRGQDERRPSFIRTPLTKSYKKLLPIIRDLPGFRWPVPIRSNPSERNRNKRCDYHKDHGHTTETCINLHYRVKDLLKAGHLKQYIRTAPKGEGSSMIEAHAPQRLLLGR</sequence>
<proteinExistence type="predicted"/>
<dbReference type="Proteomes" id="UP000288805">
    <property type="component" value="Unassembled WGS sequence"/>
</dbReference>
<evidence type="ECO:0000313" key="3">
    <source>
        <dbReference type="Proteomes" id="UP000288805"/>
    </source>
</evidence>
<evidence type="ECO:0000256" key="1">
    <source>
        <dbReference type="SAM" id="MobiDB-lite"/>
    </source>
</evidence>
<dbReference type="EMBL" id="QGNW01000871">
    <property type="protein sequence ID" value="RVW60021.1"/>
    <property type="molecule type" value="Genomic_DNA"/>
</dbReference>
<evidence type="ECO:0000313" key="2">
    <source>
        <dbReference type="EMBL" id="RVW60021.1"/>
    </source>
</evidence>
<organism evidence="2 3">
    <name type="scientific">Vitis vinifera</name>
    <name type="common">Grape</name>
    <dbReference type="NCBI Taxonomy" id="29760"/>
    <lineage>
        <taxon>Eukaryota</taxon>
        <taxon>Viridiplantae</taxon>
        <taxon>Streptophyta</taxon>
        <taxon>Embryophyta</taxon>
        <taxon>Tracheophyta</taxon>
        <taxon>Spermatophyta</taxon>
        <taxon>Magnoliopsida</taxon>
        <taxon>eudicotyledons</taxon>
        <taxon>Gunneridae</taxon>
        <taxon>Pentapetalae</taxon>
        <taxon>rosids</taxon>
        <taxon>Vitales</taxon>
        <taxon>Vitaceae</taxon>
        <taxon>Viteae</taxon>
        <taxon>Vitis</taxon>
    </lineage>
</organism>